<dbReference type="InterPro" id="IPR036866">
    <property type="entry name" value="RibonucZ/Hydroxyglut_hydro"/>
</dbReference>
<dbReference type="Pfam" id="PF07521">
    <property type="entry name" value="RMMBL"/>
    <property type="match status" value="1"/>
</dbReference>
<evidence type="ECO:0000256" key="1">
    <source>
        <dbReference type="ARBA" id="ARBA00022801"/>
    </source>
</evidence>
<feature type="domain" description="Metallo-beta-lactamase" evidence="2">
    <location>
        <begin position="21"/>
        <end position="222"/>
    </location>
</feature>
<dbReference type="GO" id="GO:0004521">
    <property type="term" value="F:RNA endonuclease activity"/>
    <property type="evidence" value="ECO:0007669"/>
    <property type="project" value="TreeGrafter"/>
</dbReference>
<dbReference type="CDD" id="cd16295">
    <property type="entry name" value="TTHA0252-CPSF-like_MBL-fold"/>
    <property type="match status" value="1"/>
</dbReference>
<evidence type="ECO:0000259" key="3">
    <source>
        <dbReference type="SMART" id="SM01027"/>
    </source>
</evidence>
<keyword evidence="1" id="KW-0378">Hydrolase</keyword>
<dbReference type="AlphaFoldDB" id="G9BAN7"/>
<accession>G9BAN7</accession>
<gene>
    <name evidence="4" type="ORF">E37-7F_10</name>
</gene>
<dbReference type="InterPro" id="IPR011108">
    <property type="entry name" value="RMMBL"/>
</dbReference>
<dbReference type="GO" id="GO:0016787">
    <property type="term" value="F:hydrolase activity"/>
    <property type="evidence" value="ECO:0007669"/>
    <property type="project" value="UniProtKB-KW"/>
</dbReference>
<evidence type="ECO:0000259" key="2">
    <source>
        <dbReference type="SMART" id="SM00849"/>
    </source>
</evidence>
<dbReference type="SMART" id="SM01027">
    <property type="entry name" value="Beta-Casp"/>
    <property type="match status" value="1"/>
</dbReference>
<name>G9BAN7_9ARCH</name>
<dbReference type="Pfam" id="PF10996">
    <property type="entry name" value="Beta-Casp"/>
    <property type="match status" value="1"/>
</dbReference>
<protein>
    <submittedName>
        <fullName evidence="4">Beta-lactamase domain protein</fullName>
    </submittedName>
</protein>
<dbReference type="InterPro" id="IPR001279">
    <property type="entry name" value="Metallo-B-lactamas"/>
</dbReference>
<dbReference type="InterPro" id="IPR022712">
    <property type="entry name" value="Beta_Casp"/>
</dbReference>
<dbReference type="SMART" id="SM00849">
    <property type="entry name" value="Lactamase_B"/>
    <property type="match status" value="1"/>
</dbReference>
<feature type="domain" description="Beta-Casp" evidence="3">
    <location>
        <begin position="234"/>
        <end position="344"/>
    </location>
</feature>
<dbReference type="SUPFAM" id="SSF56281">
    <property type="entry name" value="Metallo-hydrolase/oxidoreductase"/>
    <property type="match status" value="1"/>
</dbReference>
<dbReference type="EMBL" id="HQ214611">
    <property type="protein sequence ID" value="ADQ54393.1"/>
    <property type="molecule type" value="Genomic_DNA"/>
</dbReference>
<dbReference type="PANTHER" id="PTHR11203:SF52">
    <property type="entry name" value="MRNA 3-END PROCESSING FACTOR"/>
    <property type="match status" value="1"/>
</dbReference>
<evidence type="ECO:0000313" key="4">
    <source>
        <dbReference type="EMBL" id="ADQ54393.1"/>
    </source>
</evidence>
<proteinExistence type="predicted"/>
<dbReference type="Gene3D" id="3.60.15.10">
    <property type="entry name" value="Ribonuclease Z/Hydroxyacylglutathione hydrolase-like"/>
    <property type="match status" value="1"/>
</dbReference>
<dbReference type="Pfam" id="PF16661">
    <property type="entry name" value="Lactamase_B_6"/>
    <property type="match status" value="1"/>
</dbReference>
<dbReference type="InterPro" id="IPR050698">
    <property type="entry name" value="MBL"/>
</dbReference>
<sequence>MTVIIGNSVKIKFLGGTLEVGRSAVAIKSRETQLLIDYGIMIGFEPGFPMHVPPNEVDGIVLTHSHLDHSGTIPIFHIRGKVPVYGTPLSFELTKLLITDLIHISGYYLPFEYIDLQTMMDYCVNTNYREPKKIGDLTLELLESGHIPGGAQAIVESNGKRVLYTSDFNSSNTGLLRGADQDYGNIDVLIMESTYASEEHVDRKTVEQRFINRVVEIVERGGTVLVPAFSVGRSQEILCILKKYQFKYSVTVDGMAKDANNILIRYPKYLRDGELFKAALNSANWIRGWRDRRLATKKPGVIISPAGMLRGGNAIFYMNNISRKRENAIFLVSYQVPNSPGRKLLDTGKFIIRGKTMKVNAEVDTFDFTSHCGRKQLLKTAEQVGEDAKIFLMHGAEENCQRLAEEIKTELGLNAISPSTGDVYEI</sequence>
<dbReference type="PANTHER" id="PTHR11203">
    <property type="entry name" value="CLEAVAGE AND POLYADENYLATION SPECIFICITY FACTOR FAMILY MEMBER"/>
    <property type="match status" value="1"/>
</dbReference>
<reference evidence="4" key="1">
    <citation type="journal article" date="2012" name="Environ. Microbiol.">
        <title>Genetic structure of three fosmid-fragments encoding 16S rRNA genes of the Miscellaneous Crenarchaeotic Group (MCG): implications for physiology and evolution of marine sedimentary archaea.</title>
        <authorList>
            <person name="Li P.Y."/>
            <person name="Xie B.B."/>
            <person name="Zhang X.Y."/>
            <person name="Qin Q.L."/>
            <person name="Dang H.Y."/>
            <person name="Wang X.M."/>
            <person name="Chen X.L."/>
            <person name="Yu J."/>
            <person name="Zhang Y.Z."/>
        </authorList>
    </citation>
    <scope>NUCLEOTIDE SEQUENCE</scope>
</reference>
<organism evidence="4">
    <name type="scientific">uncultured marine crenarchaeote E37-7F</name>
    <dbReference type="NCBI Taxonomy" id="907717"/>
    <lineage>
        <taxon>Archaea</taxon>
        <taxon>Candidatus Bathyarchaeota</taxon>
        <taxon>environmental samples</taxon>
    </lineage>
</organism>
<dbReference type="Gene3D" id="3.40.50.10890">
    <property type="match status" value="1"/>
</dbReference>